<dbReference type="EMBL" id="CAJNDS010000024">
    <property type="protein sequence ID" value="CAE6921201.1"/>
    <property type="molecule type" value="Genomic_DNA"/>
</dbReference>
<name>A0A812GGL4_9DINO</name>
<dbReference type="OrthoDB" id="409798at2759"/>
<reference evidence="2" key="1">
    <citation type="submission" date="2021-02" db="EMBL/GenBank/DDBJ databases">
        <authorList>
            <person name="Dougan E. K."/>
            <person name="Rhodes N."/>
            <person name="Thang M."/>
            <person name="Chan C."/>
        </authorList>
    </citation>
    <scope>NUCLEOTIDE SEQUENCE</scope>
</reference>
<accession>A0A812GGL4</accession>
<evidence type="ECO:0000313" key="3">
    <source>
        <dbReference type="Proteomes" id="UP000604046"/>
    </source>
</evidence>
<protein>
    <submittedName>
        <fullName evidence="2">NgoBIM protein</fullName>
    </submittedName>
</protein>
<feature type="region of interest" description="Disordered" evidence="1">
    <location>
        <begin position="1"/>
        <end position="53"/>
    </location>
</feature>
<evidence type="ECO:0000313" key="2">
    <source>
        <dbReference type="EMBL" id="CAE6921201.1"/>
    </source>
</evidence>
<dbReference type="AlphaFoldDB" id="A0A812GGL4"/>
<dbReference type="Proteomes" id="UP000604046">
    <property type="component" value="Unassembled WGS sequence"/>
</dbReference>
<sequence length="901" mass="99633">MPKQNQPNTQRKRPHQPGAETQGADNRKKPRLRPALQEDVQEAAGLDKSEVDVGQADETDVQHLARHSNSKIAARCARCKRLGRFTHFTVFGKVLAVPVGVGNNRIGSRLSTRWGAYEVATNVFLAPDQPIAQCLKKLILVMHWAVKHFRKEKLRQAKCISLAIDDRKDYRLLRYRCSMPPATCPTQESACAEEGARPAGPQVPRSLEEWCGSPTLAAEGLLGVYRVGGAVPANTLESHDTDKAQKMTDSVLEMLTRACEDPEGNLDRAALQTIQEHVRHFASDQGPTVQKSGKQIASSAETPNLAWVSFDPAHQVRIAFEDPLHALPDFKEQWTRLFAGKHALIPDIQHSEVWKSRLMAAQQAVLEKHGSQSGLEKTVRAFSFAQPRFDSATAPMMKYCLLIRAIAILCGMQAADERNKPEIRHRAEMALRNMQAPILFRCALTCDYTSECTSFLRKFDKDDPDVAEVPELLNEFSERQRLLFVDGYILSDASSAGSGGSSGSQVPRPGVSAQSDCKTVSQRVFEEIEIFYGQRVHYLCTRASVSEVRRVMEEMSSVVQAMLKRLEVDLSRDEVALALQVFHVPLWGDAARRQELRQHAQALCKVLGLQCKGAGSVLGTVGQKLHSMRQAAKNQGGSVSNRQAWSWVLDPVWRAQHTPRLQWQPEYEELVCFYLAVKINTTTVERNLGELLQQLNAHSGPLAESGASLASILEVAGDGPQKECEFFLPPLEEGGALVPTAFGVKCGQLWLEHFGRRFRRTYYCGSDAGGETNKTGPRPKNRGHKPGSLAAIVAGRKSAASALVSAAKEASRKRQTWQPASFVPSLSLPVKAQPQSTCLAGTRWGSAPVPTHIESLKKFQKHTQRKLQRCPAACQGLFPIYKEKNKSATCLLRFPLGCAQV</sequence>
<evidence type="ECO:0000256" key="1">
    <source>
        <dbReference type="SAM" id="MobiDB-lite"/>
    </source>
</evidence>
<proteinExistence type="predicted"/>
<gene>
    <name evidence="2" type="primary">ngoBIM</name>
    <name evidence="2" type="ORF">SNAT2548_LOCUS463</name>
</gene>
<organism evidence="2 3">
    <name type="scientific">Symbiodinium natans</name>
    <dbReference type="NCBI Taxonomy" id="878477"/>
    <lineage>
        <taxon>Eukaryota</taxon>
        <taxon>Sar</taxon>
        <taxon>Alveolata</taxon>
        <taxon>Dinophyceae</taxon>
        <taxon>Suessiales</taxon>
        <taxon>Symbiodiniaceae</taxon>
        <taxon>Symbiodinium</taxon>
    </lineage>
</organism>
<comment type="caution">
    <text evidence="2">The sequence shown here is derived from an EMBL/GenBank/DDBJ whole genome shotgun (WGS) entry which is preliminary data.</text>
</comment>
<keyword evidence="3" id="KW-1185">Reference proteome</keyword>